<sequence length="258" mass="26739">MKTISSRDNPRFKRLRKWATQHRARRDDGVILLDGLHLIEALAAAGGELQELVLSESGAGRPEIAAWVAAHAGIELLQFPDAMFGEVAATDTPSGILAVAKVPPQPAPRADVDCLLLDGVQDPGNVGTLLRTAAAAGVRQALLGPGCADAWAPKTLRAGQGAQFLLSIHENADLAGFLGGYRGTGVVTRLDAARSLYETPLDGPLAWVFGAEGQGVSAPVAQAAKLGVFIPMPGGTESLNVAAAAAVCLFEVVRRRGG</sequence>
<dbReference type="Pfam" id="PF00588">
    <property type="entry name" value="SpoU_methylase"/>
    <property type="match status" value="1"/>
</dbReference>
<dbReference type="GO" id="GO:0003723">
    <property type="term" value="F:RNA binding"/>
    <property type="evidence" value="ECO:0007669"/>
    <property type="project" value="InterPro"/>
</dbReference>
<evidence type="ECO:0000313" key="5">
    <source>
        <dbReference type="EMBL" id="QRJ62719.1"/>
    </source>
</evidence>
<dbReference type="InterPro" id="IPR001537">
    <property type="entry name" value="SpoU_MeTrfase"/>
</dbReference>
<name>A0A974PWW2_9RHOO</name>
<keyword evidence="2 5" id="KW-0489">Methyltransferase</keyword>
<dbReference type="PANTHER" id="PTHR43191:SF2">
    <property type="entry name" value="RRNA METHYLTRANSFERASE 3, MITOCHONDRIAL"/>
    <property type="match status" value="1"/>
</dbReference>
<evidence type="ECO:0000256" key="3">
    <source>
        <dbReference type="ARBA" id="ARBA00022679"/>
    </source>
</evidence>
<dbReference type="Gene3D" id="3.30.1330.30">
    <property type="match status" value="1"/>
</dbReference>
<dbReference type="GO" id="GO:0006396">
    <property type="term" value="P:RNA processing"/>
    <property type="evidence" value="ECO:0007669"/>
    <property type="project" value="InterPro"/>
</dbReference>
<organism evidence="5 6">
    <name type="scientific">Azospira restricta</name>
    <dbReference type="NCBI Taxonomy" id="404405"/>
    <lineage>
        <taxon>Bacteria</taxon>
        <taxon>Pseudomonadati</taxon>
        <taxon>Pseudomonadota</taxon>
        <taxon>Betaproteobacteria</taxon>
        <taxon>Rhodocyclales</taxon>
        <taxon>Rhodocyclaceae</taxon>
        <taxon>Azospira</taxon>
    </lineage>
</organism>
<dbReference type="InterPro" id="IPR051259">
    <property type="entry name" value="rRNA_Methyltransferase"/>
</dbReference>
<dbReference type="RefSeq" id="WP_203386249.1">
    <property type="nucleotide sequence ID" value="NZ_CP064781.1"/>
</dbReference>
<dbReference type="InterPro" id="IPR029064">
    <property type="entry name" value="Ribosomal_eL30-like_sf"/>
</dbReference>
<dbReference type="SUPFAM" id="SSF55315">
    <property type="entry name" value="L30e-like"/>
    <property type="match status" value="1"/>
</dbReference>
<dbReference type="CDD" id="cd18095">
    <property type="entry name" value="SpoU-like_rRNA-MTase"/>
    <property type="match status" value="1"/>
</dbReference>
<dbReference type="GO" id="GO:0005737">
    <property type="term" value="C:cytoplasm"/>
    <property type="evidence" value="ECO:0007669"/>
    <property type="project" value="UniProtKB-ARBA"/>
</dbReference>
<evidence type="ECO:0000256" key="1">
    <source>
        <dbReference type="ARBA" id="ARBA00007228"/>
    </source>
</evidence>
<dbReference type="GO" id="GO:0008173">
    <property type="term" value="F:RNA methyltransferase activity"/>
    <property type="evidence" value="ECO:0007669"/>
    <property type="project" value="InterPro"/>
</dbReference>
<protein>
    <submittedName>
        <fullName evidence="5">RNA methyltransferase</fullName>
    </submittedName>
</protein>
<reference evidence="5" key="1">
    <citation type="submission" date="2020-11" db="EMBL/GenBank/DDBJ databases">
        <title>Azospira restricta DSM 18626 genome sequence.</title>
        <authorList>
            <person name="Moe W.M."/>
        </authorList>
    </citation>
    <scope>NUCLEOTIDE SEQUENCE</scope>
    <source>
        <strain evidence="5">DSM 18626</strain>
    </source>
</reference>
<dbReference type="Proteomes" id="UP000663444">
    <property type="component" value="Chromosome"/>
</dbReference>
<dbReference type="AlphaFoldDB" id="A0A974PWW2"/>
<keyword evidence="6" id="KW-1185">Reference proteome</keyword>
<proteinExistence type="inferred from homology"/>
<comment type="similarity">
    <text evidence="1">Belongs to the class IV-like SAM-binding methyltransferase superfamily. RNA methyltransferase TrmH family.</text>
</comment>
<dbReference type="InterPro" id="IPR013123">
    <property type="entry name" value="SpoU_subst-bd"/>
</dbReference>
<keyword evidence="3" id="KW-0808">Transferase</keyword>
<gene>
    <name evidence="5" type="ORF">IWH25_13190</name>
</gene>
<feature type="domain" description="RNA 2-O ribose methyltransferase substrate binding" evidence="4">
    <location>
        <begin position="32"/>
        <end position="106"/>
    </location>
</feature>
<dbReference type="EMBL" id="CP064781">
    <property type="protein sequence ID" value="QRJ62719.1"/>
    <property type="molecule type" value="Genomic_DNA"/>
</dbReference>
<dbReference type="InterPro" id="IPR029028">
    <property type="entry name" value="Alpha/beta_knot_MTases"/>
</dbReference>
<dbReference type="InterPro" id="IPR053888">
    <property type="entry name" value="MRM3-like_sub_bind"/>
</dbReference>
<dbReference type="InterPro" id="IPR029026">
    <property type="entry name" value="tRNA_m1G_MTases_N"/>
</dbReference>
<evidence type="ECO:0000313" key="6">
    <source>
        <dbReference type="Proteomes" id="UP000663444"/>
    </source>
</evidence>
<accession>A0A974PWW2</accession>
<dbReference type="SUPFAM" id="SSF75217">
    <property type="entry name" value="alpha/beta knot"/>
    <property type="match status" value="1"/>
</dbReference>
<evidence type="ECO:0000259" key="4">
    <source>
        <dbReference type="SMART" id="SM00967"/>
    </source>
</evidence>
<dbReference type="KEGG" id="ares:IWH25_13190"/>
<dbReference type="PANTHER" id="PTHR43191">
    <property type="entry name" value="RRNA METHYLTRANSFERASE 3"/>
    <property type="match status" value="1"/>
</dbReference>
<dbReference type="SMART" id="SM00967">
    <property type="entry name" value="SpoU_sub_bind"/>
    <property type="match status" value="1"/>
</dbReference>
<dbReference type="Gene3D" id="3.40.1280.10">
    <property type="match status" value="1"/>
</dbReference>
<dbReference type="Pfam" id="PF22435">
    <property type="entry name" value="MRM3-like_sub_bind"/>
    <property type="match status" value="1"/>
</dbReference>
<dbReference type="GO" id="GO:0032259">
    <property type="term" value="P:methylation"/>
    <property type="evidence" value="ECO:0007669"/>
    <property type="project" value="UniProtKB-KW"/>
</dbReference>
<evidence type="ECO:0000256" key="2">
    <source>
        <dbReference type="ARBA" id="ARBA00022603"/>
    </source>
</evidence>